<organism evidence="11 12">
    <name type="scientific">Cloacimonas acidaminovorans (strain Evry)</name>
    <dbReference type="NCBI Taxonomy" id="459349"/>
    <lineage>
        <taxon>Bacteria</taxon>
        <taxon>Pseudomonadati</taxon>
        <taxon>Candidatus Cloacimonadota</taxon>
        <taxon>Candidatus Cloacimonadia</taxon>
        <taxon>Candidatus Cloacimonadales</taxon>
        <taxon>Candidatus Cloacimonadaceae</taxon>
        <taxon>Candidatus Cloacimonas</taxon>
    </lineage>
</organism>
<proteinExistence type="inferred from homology"/>
<evidence type="ECO:0000256" key="2">
    <source>
        <dbReference type="ARBA" id="ARBA00022723"/>
    </source>
</evidence>
<comment type="similarity">
    <text evidence="6">Belongs to the TRAFAC class OBG-HflX-like GTPase superfamily. HflX GTPase family.</text>
</comment>
<reference evidence="11 12" key="1">
    <citation type="journal article" date="2008" name="J. Bacteriol.">
        <title>'Candidatus Cloacamonas acidaminovorans': genome sequence reconstruction provides a first glimpse of a new bacterial division.</title>
        <authorList>
            <person name="Pelletier E."/>
            <person name="Kreimeyer A."/>
            <person name="Bocs S."/>
            <person name="Rouy Z."/>
            <person name="Gyapay G."/>
            <person name="Chouari R."/>
            <person name="Riviere D."/>
            <person name="Ganesan A."/>
            <person name="Daegelen P."/>
            <person name="Sghir A."/>
            <person name="Cohen G.N."/>
            <person name="Medigue C."/>
            <person name="Weissenbach J."/>
            <person name="Le Paslier D."/>
        </authorList>
    </citation>
    <scope>NUCLEOTIDE SEQUENCE [LARGE SCALE GENOMIC DNA]</scope>
    <source>
        <strain evidence="12">Evry</strain>
    </source>
</reference>
<dbReference type="Pfam" id="PF16360">
    <property type="entry name" value="GTP-bdg_M"/>
    <property type="match status" value="1"/>
</dbReference>
<comment type="cofactor">
    <cofactor evidence="8">
        <name>Mg(2+)</name>
        <dbReference type="ChEBI" id="CHEBI:18420"/>
    </cofactor>
</comment>
<evidence type="ECO:0000256" key="4">
    <source>
        <dbReference type="ARBA" id="ARBA00022842"/>
    </source>
</evidence>
<dbReference type="SUPFAM" id="SSF52540">
    <property type="entry name" value="P-loop containing nucleoside triphosphate hydrolases"/>
    <property type="match status" value="1"/>
</dbReference>
<dbReference type="STRING" id="459349.CLOAM0044"/>
<dbReference type="HOGENOM" id="CLU_019597_1_0_0"/>
<evidence type="ECO:0000256" key="3">
    <source>
        <dbReference type="ARBA" id="ARBA00022741"/>
    </source>
</evidence>
<dbReference type="Pfam" id="PF01926">
    <property type="entry name" value="MMR_HSR1"/>
    <property type="match status" value="1"/>
</dbReference>
<dbReference type="EMBL" id="CU466930">
    <property type="protein sequence ID" value="CAO79962.1"/>
    <property type="molecule type" value="Genomic_DNA"/>
</dbReference>
<evidence type="ECO:0000256" key="5">
    <source>
        <dbReference type="ARBA" id="ARBA00023134"/>
    </source>
</evidence>
<keyword evidence="3 6" id="KW-0547">Nucleotide-binding</keyword>
<feature type="binding site" evidence="7">
    <location>
        <begin position="254"/>
        <end position="258"/>
    </location>
    <ligand>
        <name>GTP</name>
        <dbReference type="ChEBI" id="CHEBI:37565"/>
    </ligand>
</feature>
<evidence type="ECO:0000256" key="6">
    <source>
        <dbReference type="HAMAP-Rule" id="MF_00900"/>
    </source>
</evidence>
<feature type="coiled-coil region" evidence="9">
    <location>
        <begin position="198"/>
        <end position="225"/>
    </location>
</feature>
<gene>
    <name evidence="6 11" type="primary">hflX</name>
    <name evidence="11" type="ordered locus">CLOAM0044</name>
</gene>
<dbReference type="PIRSF" id="PIRSF006809">
    <property type="entry name" value="GTP-binding_hflX_prd"/>
    <property type="match status" value="1"/>
</dbReference>
<dbReference type="OrthoDB" id="9812272at2"/>
<keyword evidence="2 8" id="KW-0479">Metal-binding</keyword>
<evidence type="ECO:0000256" key="9">
    <source>
        <dbReference type="SAM" id="Coils"/>
    </source>
</evidence>
<dbReference type="InterPro" id="IPR030394">
    <property type="entry name" value="G_HFLX_dom"/>
</dbReference>
<dbReference type="GO" id="GO:0005737">
    <property type="term" value="C:cytoplasm"/>
    <property type="evidence" value="ECO:0007669"/>
    <property type="project" value="UniProtKB-SubCell"/>
</dbReference>
<evidence type="ECO:0000313" key="12">
    <source>
        <dbReference type="Proteomes" id="UP000002019"/>
    </source>
</evidence>
<dbReference type="InterPro" id="IPR027417">
    <property type="entry name" value="P-loop_NTPase"/>
</dbReference>
<dbReference type="InterPro" id="IPR016496">
    <property type="entry name" value="GTPase_HflX"/>
</dbReference>
<dbReference type="InterPro" id="IPR032305">
    <property type="entry name" value="GTP-bd_M"/>
</dbReference>
<keyword evidence="1 6" id="KW-0963">Cytoplasm</keyword>
<dbReference type="InterPro" id="IPR006073">
    <property type="entry name" value="GTP-bd"/>
</dbReference>
<evidence type="ECO:0000313" key="11">
    <source>
        <dbReference type="EMBL" id="CAO79962.1"/>
    </source>
</evidence>
<dbReference type="Gene3D" id="6.10.250.2860">
    <property type="match status" value="1"/>
</dbReference>
<dbReference type="Pfam" id="PF13167">
    <property type="entry name" value="GTP-bdg_N"/>
    <property type="match status" value="1"/>
</dbReference>
<keyword evidence="12" id="KW-1185">Reference proteome</keyword>
<dbReference type="AlphaFoldDB" id="B0VIH3"/>
<dbReference type="eggNOG" id="COG2262">
    <property type="taxonomic scope" value="Bacteria"/>
</dbReference>
<feature type="binding site" evidence="7">
    <location>
        <begin position="276"/>
        <end position="279"/>
    </location>
    <ligand>
        <name>GTP</name>
        <dbReference type="ChEBI" id="CHEBI:37565"/>
    </ligand>
</feature>
<name>B0VIH3_CLOAI</name>
<protein>
    <recommendedName>
        <fullName evidence="6">GTPase HflX</fullName>
    </recommendedName>
    <alternativeName>
        <fullName evidence="6">GTP-binding protein HflX</fullName>
    </alternativeName>
</protein>
<keyword evidence="4 8" id="KW-0460">Magnesium</keyword>
<dbReference type="GO" id="GO:0003924">
    <property type="term" value="F:GTPase activity"/>
    <property type="evidence" value="ECO:0007669"/>
    <property type="project" value="UniProtKB-UniRule"/>
</dbReference>
<dbReference type="InterPro" id="IPR042108">
    <property type="entry name" value="GTPase_HflX_N_sf"/>
</dbReference>
<dbReference type="Proteomes" id="UP000002019">
    <property type="component" value="Chromosome"/>
</dbReference>
<dbReference type="KEGG" id="caci:CLOAM0044"/>
<comment type="subunit">
    <text evidence="6">Monomer. Associates with the 50S ribosomal subunit.</text>
</comment>
<dbReference type="Gene3D" id="3.40.50.11060">
    <property type="entry name" value="GTPase HflX, N-terminal domain"/>
    <property type="match status" value="1"/>
</dbReference>
<dbReference type="GO" id="GO:0005525">
    <property type="term" value="F:GTP binding"/>
    <property type="evidence" value="ECO:0007669"/>
    <property type="project" value="UniProtKB-UniRule"/>
</dbReference>
<dbReference type="PANTHER" id="PTHR10229:SF0">
    <property type="entry name" value="GTP-BINDING PROTEIN 6-RELATED"/>
    <property type="match status" value="1"/>
</dbReference>
<feature type="binding site" evidence="8">
    <location>
        <position position="236"/>
    </location>
    <ligand>
        <name>Mg(2+)</name>
        <dbReference type="ChEBI" id="CHEBI:18420"/>
    </ligand>
</feature>
<feature type="binding site" evidence="7">
    <location>
        <begin position="229"/>
        <end position="236"/>
    </location>
    <ligand>
        <name>GTP</name>
        <dbReference type="ChEBI" id="CHEBI:37565"/>
    </ligand>
</feature>
<evidence type="ECO:0000259" key="10">
    <source>
        <dbReference type="PROSITE" id="PS51705"/>
    </source>
</evidence>
<dbReference type="Gene3D" id="3.40.50.300">
    <property type="entry name" value="P-loop containing nucleotide triphosphate hydrolases"/>
    <property type="match status" value="1"/>
</dbReference>
<feature type="domain" description="Hflx-type G" evidence="10">
    <location>
        <begin position="223"/>
        <end position="388"/>
    </location>
</feature>
<evidence type="ECO:0000256" key="8">
    <source>
        <dbReference type="PIRSR" id="PIRSR006809-2"/>
    </source>
</evidence>
<comment type="function">
    <text evidence="6">GTPase that associates with the 50S ribosomal subunit and may have a role during protein synthesis or ribosome biogenesis.</text>
</comment>
<dbReference type="HAMAP" id="MF_00900">
    <property type="entry name" value="GTPase_HflX"/>
    <property type="match status" value="1"/>
</dbReference>
<dbReference type="GO" id="GO:0043022">
    <property type="term" value="F:ribosome binding"/>
    <property type="evidence" value="ECO:0007669"/>
    <property type="project" value="TreeGrafter"/>
</dbReference>
<comment type="subcellular location">
    <subcellularLocation>
        <location evidence="6">Cytoplasm</location>
    </subcellularLocation>
    <text evidence="6">May associate with membranes.</text>
</comment>
<accession>B0VIH3</accession>
<feature type="binding site" evidence="7">
    <location>
        <begin position="342"/>
        <end position="345"/>
    </location>
    <ligand>
        <name>GTP</name>
        <dbReference type="ChEBI" id="CHEBI:37565"/>
    </ligand>
</feature>
<dbReference type="GO" id="GO:0046872">
    <property type="term" value="F:metal ion binding"/>
    <property type="evidence" value="ECO:0007669"/>
    <property type="project" value="UniProtKB-KW"/>
</dbReference>
<evidence type="ECO:0000256" key="1">
    <source>
        <dbReference type="ARBA" id="ARBA00022490"/>
    </source>
</evidence>
<dbReference type="PROSITE" id="PS51705">
    <property type="entry name" value="G_HFLX"/>
    <property type="match status" value="1"/>
</dbReference>
<dbReference type="PRINTS" id="PR00326">
    <property type="entry name" value="GTP1OBG"/>
</dbReference>
<sequence length="447" mass="51324">MNNEEYKALDEFELEPENWEQAERTEKTAFLAALANSRETDKDIKESLNELERLAETAGIQVLGTYHQRRNAPERGTYFGKGFLTELSRKMMQAQADILIVNDELGPSQAYNIERDYQIKVMDRTEVILDIFHKHAKTRESKLQVHLAELEYQLPRLKRMWEHFDKERGGVRNTGGTATRGMGEKQIEIDRRLIKDKIRKINKAIETIQHQKETQRKQREKAKKICLVGYTNAGKSTLFNQLTNAGVLVEDKLFATLDSTSRQLKLSTGNPVVLSDTVGFISKLPHHLIASFKATLMEVQDANLLLHIVDVSDERFEYYIQQVNSVLQQIGAETIPQILVFNKIDNVDSILVSLLESRFPEGVFISAIQGINIDKLLAKMEEILLGNRILQLKIPYDKTALVSKMHDIAEIISEDYKEDGIYLKVEISRDDRFLVEDYVLENEEGKN</sequence>
<keyword evidence="9" id="KW-0175">Coiled coil</keyword>
<keyword evidence="5 6" id="KW-0342">GTP-binding</keyword>
<dbReference type="InterPro" id="IPR025121">
    <property type="entry name" value="GTPase_HflX_N"/>
</dbReference>
<dbReference type="PANTHER" id="PTHR10229">
    <property type="entry name" value="GTP-BINDING PROTEIN HFLX"/>
    <property type="match status" value="1"/>
</dbReference>
<dbReference type="CDD" id="cd01878">
    <property type="entry name" value="HflX"/>
    <property type="match status" value="1"/>
</dbReference>
<dbReference type="FunFam" id="3.40.50.11060:FF:000001">
    <property type="entry name" value="GTPase HflX"/>
    <property type="match status" value="1"/>
</dbReference>
<evidence type="ECO:0000256" key="7">
    <source>
        <dbReference type="PIRSR" id="PIRSR006809-1"/>
    </source>
</evidence>
<dbReference type="RefSeq" id="WP_015423823.1">
    <property type="nucleotide sequence ID" value="NC_020449.1"/>
</dbReference>
<feature type="binding site" evidence="8">
    <location>
        <position position="256"/>
    </location>
    <ligand>
        <name>Mg(2+)</name>
        <dbReference type="ChEBI" id="CHEBI:18420"/>
    </ligand>
</feature>
<dbReference type="NCBIfam" id="TIGR03156">
    <property type="entry name" value="GTP_HflX"/>
    <property type="match status" value="1"/>
</dbReference>